<evidence type="ECO:0000256" key="3">
    <source>
        <dbReference type="ARBA" id="ARBA00022741"/>
    </source>
</evidence>
<dbReference type="PRINTS" id="PR00449">
    <property type="entry name" value="RASTRNSFRMNG"/>
</dbReference>
<dbReference type="CDD" id="cd01868">
    <property type="entry name" value="Rab11_like"/>
    <property type="match status" value="1"/>
</dbReference>
<dbReference type="NCBIfam" id="TIGR00231">
    <property type="entry name" value="small_GTP"/>
    <property type="match status" value="1"/>
</dbReference>
<dbReference type="EMBL" id="VIIS01000127">
    <property type="protein sequence ID" value="KAF0312914.1"/>
    <property type="molecule type" value="Genomic_DNA"/>
</dbReference>
<dbReference type="Proteomes" id="UP000440578">
    <property type="component" value="Unassembled WGS sequence"/>
</dbReference>
<keyword evidence="6" id="KW-0449">Lipoprotein</keyword>
<keyword evidence="5" id="KW-0472">Membrane</keyword>
<feature type="region of interest" description="Disordered" evidence="8">
    <location>
        <begin position="207"/>
        <end position="227"/>
    </location>
</feature>
<dbReference type="AlphaFoldDB" id="A0A6A4XA91"/>
<dbReference type="InterPro" id="IPR001806">
    <property type="entry name" value="Small_GTPase"/>
</dbReference>
<dbReference type="GO" id="GO:0016020">
    <property type="term" value="C:membrane"/>
    <property type="evidence" value="ECO:0007669"/>
    <property type="project" value="UniProtKB-SubCell"/>
</dbReference>
<dbReference type="Pfam" id="PF00071">
    <property type="entry name" value="Ras"/>
    <property type="match status" value="1"/>
</dbReference>
<evidence type="ECO:0000313" key="9">
    <source>
        <dbReference type="EMBL" id="KAF0312914.1"/>
    </source>
</evidence>
<dbReference type="PROSITE" id="PS51421">
    <property type="entry name" value="RAS"/>
    <property type="match status" value="1"/>
</dbReference>
<organism evidence="9 10">
    <name type="scientific">Amphibalanus amphitrite</name>
    <name type="common">Striped barnacle</name>
    <name type="synonym">Balanus amphitrite</name>
    <dbReference type="NCBI Taxonomy" id="1232801"/>
    <lineage>
        <taxon>Eukaryota</taxon>
        <taxon>Metazoa</taxon>
        <taxon>Ecdysozoa</taxon>
        <taxon>Arthropoda</taxon>
        <taxon>Crustacea</taxon>
        <taxon>Multicrustacea</taxon>
        <taxon>Cirripedia</taxon>
        <taxon>Thoracica</taxon>
        <taxon>Thoracicalcarea</taxon>
        <taxon>Balanomorpha</taxon>
        <taxon>Balanoidea</taxon>
        <taxon>Balanidae</taxon>
        <taxon>Amphibalaninae</taxon>
        <taxon>Amphibalanus</taxon>
    </lineage>
</organism>
<gene>
    <name evidence="9" type="primary">RB11B</name>
    <name evidence="9" type="ORF">FJT64_016432</name>
</gene>
<dbReference type="SMART" id="SM00175">
    <property type="entry name" value="RAB"/>
    <property type="match status" value="1"/>
</dbReference>
<sequence>MADSDEYDSYDYIFKVVLVGDSGVGKSNLFSRFTRNTFRLQTLPTIGLDFDAKNMVIDSRTIRTQIWDTAGQERFKALASTYYRGALGALLVYDVTERDTFRDLERLWLQELRLHACDEIAVILVGNKADLRHLRTVSVEEGRAFAERHGLGFVETSALDSTNVDAAFENIVTEIYRRVSQRSIKDYHTEDGLPGDTRPMTLLRALSQSQQPEPHKPGTNMRKCCQL</sequence>
<evidence type="ECO:0000256" key="4">
    <source>
        <dbReference type="ARBA" id="ARBA00023134"/>
    </source>
</evidence>
<evidence type="ECO:0000256" key="6">
    <source>
        <dbReference type="ARBA" id="ARBA00023288"/>
    </source>
</evidence>
<accession>A0A6A4XA91</accession>
<dbReference type="InterPro" id="IPR005225">
    <property type="entry name" value="Small_GTP-bd"/>
</dbReference>
<name>A0A6A4XA91_AMPAM</name>
<comment type="similarity">
    <text evidence="2">Belongs to the small GTPase superfamily. Rab family.</text>
</comment>
<keyword evidence="4" id="KW-0342">GTP-binding</keyword>
<dbReference type="PROSITE" id="PS51420">
    <property type="entry name" value="RHO"/>
    <property type="match status" value="1"/>
</dbReference>
<evidence type="ECO:0000256" key="8">
    <source>
        <dbReference type="SAM" id="MobiDB-lite"/>
    </source>
</evidence>
<dbReference type="OrthoDB" id="6385954at2759"/>
<keyword evidence="10" id="KW-1185">Reference proteome</keyword>
<dbReference type="SMART" id="SM00174">
    <property type="entry name" value="RHO"/>
    <property type="match status" value="1"/>
</dbReference>
<dbReference type="SUPFAM" id="SSF52540">
    <property type="entry name" value="P-loop containing nucleoside triphosphate hydrolases"/>
    <property type="match status" value="1"/>
</dbReference>
<evidence type="ECO:0000313" key="10">
    <source>
        <dbReference type="Proteomes" id="UP000440578"/>
    </source>
</evidence>
<reference evidence="9 10" key="1">
    <citation type="submission" date="2019-07" db="EMBL/GenBank/DDBJ databases">
        <title>Draft genome assembly of a fouling barnacle, Amphibalanus amphitrite (Darwin, 1854): The first reference genome for Thecostraca.</title>
        <authorList>
            <person name="Kim W."/>
        </authorList>
    </citation>
    <scope>NUCLEOTIDE SEQUENCE [LARGE SCALE GENOMIC DNA]</scope>
    <source>
        <strain evidence="9">SNU_AA5</strain>
        <tissue evidence="9">Soma without cirri and trophi</tissue>
    </source>
</reference>
<protein>
    <submittedName>
        <fullName evidence="9">Ras-related protein Rab-11B</fullName>
    </submittedName>
</protein>
<evidence type="ECO:0000256" key="5">
    <source>
        <dbReference type="ARBA" id="ARBA00023136"/>
    </source>
</evidence>
<evidence type="ECO:0000256" key="7">
    <source>
        <dbReference type="ARBA" id="ARBA00023289"/>
    </source>
</evidence>
<evidence type="ECO:0000256" key="2">
    <source>
        <dbReference type="ARBA" id="ARBA00006270"/>
    </source>
</evidence>
<evidence type="ECO:0000256" key="1">
    <source>
        <dbReference type="ARBA" id="ARBA00004635"/>
    </source>
</evidence>
<dbReference type="InterPro" id="IPR027417">
    <property type="entry name" value="P-loop_NTPase"/>
</dbReference>
<comment type="caution">
    <text evidence="9">The sequence shown here is derived from an EMBL/GenBank/DDBJ whole genome shotgun (WGS) entry which is preliminary data.</text>
</comment>
<dbReference type="InterPro" id="IPR050209">
    <property type="entry name" value="Rab_GTPases_membrane_traffic"/>
</dbReference>
<dbReference type="SMART" id="SM00176">
    <property type="entry name" value="RAN"/>
    <property type="match status" value="1"/>
</dbReference>
<proteinExistence type="inferred from homology"/>
<comment type="subcellular location">
    <subcellularLocation>
        <location evidence="1">Membrane</location>
        <topology evidence="1">Lipid-anchor</topology>
    </subcellularLocation>
</comment>
<dbReference type="SMART" id="SM00173">
    <property type="entry name" value="RAS"/>
    <property type="match status" value="1"/>
</dbReference>
<dbReference type="Gene3D" id="3.40.50.300">
    <property type="entry name" value="P-loop containing nucleotide triphosphate hydrolases"/>
    <property type="match status" value="1"/>
</dbReference>
<dbReference type="FunFam" id="3.40.50.300:FF:000274">
    <property type="entry name" value="ras-related protein RABA5a"/>
    <property type="match status" value="1"/>
</dbReference>
<keyword evidence="3" id="KW-0547">Nucleotide-binding</keyword>
<dbReference type="PANTHER" id="PTHR47979">
    <property type="entry name" value="DRAB11-RELATED"/>
    <property type="match status" value="1"/>
</dbReference>
<dbReference type="GO" id="GO:0005525">
    <property type="term" value="F:GTP binding"/>
    <property type="evidence" value="ECO:0007669"/>
    <property type="project" value="UniProtKB-KW"/>
</dbReference>
<keyword evidence="7" id="KW-0636">Prenylation</keyword>
<dbReference type="GO" id="GO:0003924">
    <property type="term" value="F:GTPase activity"/>
    <property type="evidence" value="ECO:0007669"/>
    <property type="project" value="InterPro"/>
</dbReference>
<dbReference type="PROSITE" id="PS51419">
    <property type="entry name" value="RAB"/>
    <property type="match status" value="1"/>
</dbReference>